<dbReference type="EMBL" id="JACIBY010000005">
    <property type="protein sequence ID" value="MBB3838677.1"/>
    <property type="molecule type" value="Genomic_DNA"/>
</dbReference>
<evidence type="ECO:0000259" key="6">
    <source>
        <dbReference type="Pfam" id="PF25497"/>
    </source>
</evidence>
<dbReference type="SUPFAM" id="SSF52540">
    <property type="entry name" value="P-loop containing nucleoside triphosphate hydrolases"/>
    <property type="match status" value="1"/>
</dbReference>
<evidence type="ECO:0000256" key="2">
    <source>
        <dbReference type="ARBA" id="ARBA00022737"/>
    </source>
</evidence>
<comment type="caution">
    <text evidence="7">The sequence shown here is derived from an EMBL/GenBank/DDBJ whole genome shotgun (WGS) entry which is preliminary data.</text>
</comment>
<feature type="region of interest" description="Disordered" evidence="3">
    <location>
        <begin position="750"/>
        <end position="777"/>
    </location>
</feature>
<dbReference type="AlphaFoldDB" id="A0A7W5ZN21"/>
<evidence type="ECO:0000259" key="5">
    <source>
        <dbReference type="Pfam" id="PF16095"/>
    </source>
</evidence>
<evidence type="ECO:0000313" key="8">
    <source>
        <dbReference type="Proteomes" id="UP000541352"/>
    </source>
</evidence>
<dbReference type="InterPro" id="IPR003591">
    <property type="entry name" value="Leu-rich_rpt_typical-subtyp"/>
</dbReference>
<dbReference type="Pfam" id="PF08477">
    <property type="entry name" value="Roc"/>
    <property type="match status" value="1"/>
</dbReference>
<dbReference type="InterPro" id="IPR057263">
    <property type="entry name" value="COR-B"/>
</dbReference>
<keyword evidence="2" id="KW-0677">Repeat</keyword>
<evidence type="ECO:0000256" key="3">
    <source>
        <dbReference type="SAM" id="MobiDB-lite"/>
    </source>
</evidence>
<organism evidence="7 8">
    <name type="scientific">Runella defluvii</name>
    <dbReference type="NCBI Taxonomy" id="370973"/>
    <lineage>
        <taxon>Bacteria</taxon>
        <taxon>Pseudomonadati</taxon>
        <taxon>Bacteroidota</taxon>
        <taxon>Cytophagia</taxon>
        <taxon>Cytophagales</taxon>
        <taxon>Spirosomataceae</taxon>
        <taxon>Runella</taxon>
    </lineage>
</organism>
<feature type="domain" description="COR" evidence="5">
    <location>
        <begin position="439"/>
        <end position="598"/>
    </location>
</feature>
<dbReference type="Pfam" id="PF12770">
    <property type="entry name" value="CHAT"/>
    <property type="match status" value="1"/>
</dbReference>
<dbReference type="Proteomes" id="UP000541352">
    <property type="component" value="Unassembled WGS sequence"/>
</dbReference>
<keyword evidence="8" id="KW-1185">Reference proteome</keyword>
<name>A0A7W5ZN21_9BACT</name>
<dbReference type="PANTHER" id="PTHR48051">
    <property type="match status" value="1"/>
</dbReference>
<evidence type="ECO:0000256" key="1">
    <source>
        <dbReference type="ARBA" id="ARBA00022614"/>
    </source>
</evidence>
<feature type="compositionally biased region" description="Basic and acidic residues" evidence="3">
    <location>
        <begin position="750"/>
        <end position="774"/>
    </location>
</feature>
<dbReference type="InterPro" id="IPR027417">
    <property type="entry name" value="P-loop_NTPase"/>
</dbReference>
<dbReference type="Gene3D" id="3.30.310.200">
    <property type="match status" value="1"/>
</dbReference>
<dbReference type="RefSeq" id="WP_183974348.1">
    <property type="nucleotide sequence ID" value="NZ_JACIBY010000005.1"/>
</dbReference>
<dbReference type="InterPro" id="IPR050216">
    <property type="entry name" value="LRR_domain-containing"/>
</dbReference>
<dbReference type="SMART" id="SM00173">
    <property type="entry name" value="RAS"/>
    <property type="match status" value="1"/>
</dbReference>
<feature type="domain" description="C-terminal of Roc COR-B" evidence="6">
    <location>
        <begin position="617"/>
        <end position="724"/>
    </location>
</feature>
<dbReference type="Pfam" id="PF00560">
    <property type="entry name" value="LRR_1"/>
    <property type="match status" value="1"/>
</dbReference>
<dbReference type="Pfam" id="PF16095">
    <property type="entry name" value="COR-A"/>
    <property type="match status" value="1"/>
</dbReference>
<dbReference type="SUPFAM" id="SSF52058">
    <property type="entry name" value="L domain-like"/>
    <property type="match status" value="1"/>
</dbReference>
<gene>
    <name evidence="7" type="ORF">FHS57_002683</name>
</gene>
<dbReference type="Pfam" id="PF25497">
    <property type="entry name" value="COR-B"/>
    <property type="match status" value="1"/>
</dbReference>
<dbReference type="PROSITE" id="PS51450">
    <property type="entry name" value="LRR"/>
    <property type="match status" value="1"/>
</dbReference>
<keyword evidence="1" id="KW-0433">Leucine-rich repeat</keyword>
<dbReference type="Gene3D" id="3.80.10.10">
    <property type="entry name" value="Ribonuclease Inhibitor"/>
    <property type="match status" value="1"/>
</dbReference>
<dbReference type="InterPro" id="IPR032171">
    <property type="entry name" value="COR-A"/>
</dbReference>
<reference evidence="7 8" key="1">
    <citation type="submission" date="2020-08" db="EMBL/GenBank/DDBJ databases">
        <title>Genomic Encyclopedia of Type Strains, Phase IV (KMG-IV): sequencing the most valuable type-strain genomes for metagenomic binning, comparative biology and taxonomic classification.</title>
        <authorList>
            <person name="Goeker M."/>
        </authorList>
    </citation>
    <scope>NUCLEOTIDE SEQUENCE [LARGE SCALE GENOMIC DNA]</scope>
    <source>
        <strain evidence="7 8">DSM 17976</strain>
    </source>
</reference>
<dbReference type="PROSITE" id="PS51419">
    <property type="entry name" value="RAB"/>
    <property type="match status" value="1"/>
</dbReference>
<dbReference type="InterPro" id="IPR001611">
    <property type="entry name" value="Leu-rich_rpt"/>
</dbReference>
<proteinExistence type="predicted"/>
<dbReference type="PRINTS" id="PR00449">
    <property type="entry name" value="RASTRNSFRMNG"/>
</dbReference>
<dbReference type="SMART" id="SM00369">
    <property type="entry name" value="LRR_TYP"/>
    <property type="match status" value="3"/>
</dbReference>
<dbReference type="InterPro" id="IPR024983">
    <property type="entry name" value="CHAT_dom"/>
</dbReference>
<accession>A0A7W5ZN21</accession>
<sequence>MARLNELTPKLTLQQDDGLITAVLLVKGYDNSYALNAAGHITAFSLGNSRLKKLVLGKEAEALEYLYFSGSEPLTEVVFEVPLPQLTHLYLNNCAIKQITFPAGFRSLQQIYLQKNGLQRLVFEGDCPSLVLMDVSENELTQFSLPQGFANLTYLYLSGNQLVSLEVANLAKLSTLYLQNNQFSNLPFHFQNTQSGEIQLCLSNAPLVVLEFLRLSANPLPDDIRGFVENNDNCLNEIKAYFKDLSKGETLDNEYKTLIIGNGNVGKSCLVERLVYKRFKTEWDSTHGISLEQFSDQSYIFNLWDFGGQDIYHATHRLFMQSNALYLVLWDSKTEQSAFTEHQIGKECRQYENYPLGYWLDYTHNQGKNSPVIVVQTKTKRDGEKDLAEIRAAYKDIFTFLKFEHIDSQEDDWDENGFNSLLAAMRLAAKRFNRKQKTPKNRAEVRQSLRFKQKAGEKYLSLDDYLILAKEVTNPISVLENWLVKTGVVFYRAGLFQDSIILDQAWAIEAIYTIFRRTNEKGRRNSTYYDIQSRNGRFTGEDLQGIWEEKYSPEEQNLFVSFMLSCEMCFEITSQEHPDLKEWEIHFEQRSFVAPQLMPENKPKSVEDVWEGRSSWYLTYRHDFLHYGVIQSFIVRTQTLAEMRDIWKSGISLKDTHDGAVHYALVECQGNEIRVRVTAGGRVLLNKIRNLFEKLRDSKGIETVSLDGENYVLLDELKNRSKDNPKLKTVNGTWIEVDGLEVFLERDENASFDKPKESEQRSSEKEHPSTKKMIDNSTPHEVTMAEGARKFVPFSEIEGKIKILFLAANPDDTSRLRTDKEGKKSQFELKLSENKDRFEFISVLAATSKDFQREIGHHKPHVIHYSGHGDKHSLYLEDTDVTTELLTSLMVRSKNAQLVILNACNSFAHGEAIAQKIPYVICNSSKVDDKAAIEFAEGFYMDFFDLSEIEDCFDNGLLSIKLANLPHADVPVLLKGTPAKS</sequence>
<dbReference type="Gene3D" id="3.40.50.300">
    <property type="entry name" value="P-loop containing nucleotide triphosphate hydrolases"/>
    <property type="match status" value="1"/>
</dbReference>
<feature type="domain" description="CHAT" evidence="4">
    <location>
        <begin position="844"/>
        <end position="941"/>
    </location>
</feature>
<evidence type="ECO:0000259" key="4">
    <source>
        <dbReference type="Pfam" id="PF12770"/>
    </source>
</evidence>
<dbReference type="InterPro" id="IPR032675">
    <property type="entry name" value="LRR_dom_sf"/>
</dbReference>
<protein>
    <submittedName>
        <fullName evidence="7">GTPase SAR1 family protein</fullName>
    </submittedName>
</protein>
<dbReference type="GO" id="GO:0005737">
    <property type="term" value="C:cytoplasm"/>
    <property type="evidence" value="ECO:0007669"/>
    <property type="project" value="TreeGrafter"/>
</dbReference>
<evidence type="ECO:0000313" key="7">
    <source>
        <dbReference type="EMBL" id="MBB3838677.1"/>
    </source>
</evidence>
<dbReference type="PANTHER" id="PTHR48051:SF1">
    <property type="entry name" value="RAS SUPPRESSOR PROTEIN 1"/>
    <property type="match status" value="1"/>
</dbReference>